<evidence type="ECO:0000256" key="3">
    <source>
        <dbReference type="ARBA" id="ARBA00022989"/>
    </source>
</evidence>
<feature type="transmembrane region" description="Helical" evidence="5">
    <location>
        <begin position="405"/>
        <end position="430"/>
    </location>
</feature>
<evidence type="ECO:0000256" key="1">
    <source>
        <dbReference type="ARBA" id="ARBA00004141"/>
    </source>
</evidence>
<dbReference type="InterPro" id="IPR036259">
    <property type="entry name" value="MFS_trans_sf"/>
</dbReference>
<feature type="transmembrane region" description="Helical" evidence="5">
    <location>
        <begin position="325"/>
        <end position="356"/>
    </location>
</feature>
<dbReference type="InterPro" id="IPR050382">
    <property type="entry name" value="MFS_Na/Anion_cotransporter"/>
</dbReference>
<evidence type="ECO:0000313" key="8">
    <source>
        <dbReference type="Proteomes" id="UP000501802"/>
    </source>
</evidence>
<gene>
    <name evidence="7" type="ORF">G8759_26565</name>
</gene>
<accession>A0A6G9ATZ4</accession>
<keyword evidence="3 5" id="KW-1133">Transmembrane helix</keyword>
<comment type="subcellular location">
    <subcellularLocation>
        <location evidence="1">Membrane</location>
        <topology evidence="1">Multi-pass membrane protein</topology>
    </subcellularLocation>
</comment>
<dbReference type="PANTHER" id="PTHR11662:SF285">
    <property type="entry name" value="HEXURONATE TRANSPORTER"/>
    <property type="match status" value="1"/>
</dbReference>
<evidence type="ECO:0000313" key="7">
    <source>
        <dbReference type="EMBL" id="QIP15941.1"/>
    </source>
</evidence>
<dbReference type="EMBL" id="CP050063">
    <property type="protein sequence ID" value="QIP15941.1"/>
    <property type="molecule type" value="Genomic_DNA"/>
</dbReference>
<dbReference type="GO" id="GO:0016020">
    <property type="term" value="C:membrane"/>
    <property type="evidence" value="ECO:0007669"/>
    <property type="project" value="UniProtKB-SubCell"/>
</dbReference>
<organism evidence="7 8">
    <name type="scientific">Spirosoma aureum</name>
    <dbReference type="NCBI Taxonomy" id="2692134"/>
    <lineage>
        <taxon>Bacteria</taxon>
        <taxon>Pseudomonadati</taxon>
        <taxon>Bacteroidota</taxon>
        <taxon>Cytophagia</taxon>
        <taxon>Cytophagales</taxon>
        <taxon>Cytophagaceae</taxon>
        <taxon>Spirosoma</taxon>
    </lineage>
</organism>
<dbReference type="AlphaFoldDB" id="A0A6G9ATZ4"/>
<protein>
    <submittedName>
        <fullName evidence="7">MFS transporter</fullName>
    </submittedName>
</protein>
<feature type="transmembrane region" description="Helical" evidence="5">
    <location>
        <begin position="284"/>
        <end position="305"/>
    </location>
</feature>
<dbReference type="PANTHER" id="PTHR11662">
    <property type="entry name" value="SOLUTE CARRIER FAMILY 17"/>
    <property type="match status" value="1"/>
</dbReference>
<feature type="transmembrane region" description="Helical" evidence="5">
    <location>
        <begin position="376"/>
        <end position="398"/>
    </location>
</feature>
<dbReference type="CDD" id="cd17319">
    <property type="entry name" value="MFS_ExuT_GudP_like"/>
    <property type="match status" value="1"/>
</dbReference>
<feature type="transmembrane region" description="Helical" evidence="5">
    <location>
        <begin position="96"/>
        <end position="114"/>
    </location>
</feature>
<evidence type="ECO:0000256" key="2">
    <source>
        <dbReference type="ARBA" id="ARBA00022692"/>
    </source>
</evidence>
<dbReference type="Pfam" id="PF07690">
    <property type="entry name" value="MFS_1"/>
    <property type="match status" value="1"/>
</dbReference>
<dbReference type="InterPro" id="IPR020846">
    <property type="entry name" value="MFS_dom"/>
</dbReference>
<keyword evidence="8" id="KW-1185">Reference proteome</keyword>
<dbReference type="Proteomes" id="UP000501802">
    <property type="component" value="Chromosome"/>
</dbReference>
<evidence type="ECO:0000256" key="5">
    <source>
        <dbReference type="SAM" id="Phobius"/>
    </source>
</evidence>
<sequence length="453" mass="50742">MQTLTKSGRFRWRIVALLFLATTINYIDRQVLSFTMTDEVFRKEMLDLPIDKELTKEAIDRFKILYSDVDAAFKFAYAIGFLLVGWLIDRIGTKRGFALGIIVWSIAATLTTFVQNMAGLRWTRAILGLGESANFPSAVKTISEWFPRRERSFANGLFNAGTNVGIILTALFIPYLILQLGWRSSFFVTGLLGFALSVLWWFTYSKPERNPKLSPVELAYIRSDEEKRVPVKPSWGQLLGYKQTWAFAVGKFMADPIWWFYMTWLPDFFNSNDALDQKLDLKSFGVPFLIIYVVSDAGSIFFGWLSTQFMSLGWSANRARKTTMLICALCVVPIFFAAQTNSLTVAIALISLATAAHQGWAANMYTFASDLFPRNVVASVTGIGGMFGAVGGILLALLSGRIITAFGYLPMFIVASCAYLIALVLIHLILPKLEPVKAEELEKIGKWSILSTK</sequence>
<dbReference type="KEGG" id="spib:G8759_26565"/>
<evidence type="ECO:0000259" key="6">
    <source>
        <dbReference type="PROSITE" id="PS50850"/>
    </source>
</evidence>
<dbReference type="Gene3D" id="1.20.1250.20">
    <property type="entry name" value="MFS general substrate transporter like domains"/>
    <property type="match status" value="2"/>
</dbReference>
<feature type="domain" description="Major facilitator superfamily (MFS) profile" evidence="6">
    <location>
        <begin position="14"/>
        <end position="434"/>
    </location>
</feature>
<keyword evidence="4 5" id="KW-0472">Membrane</keyword>
<keyword evidence="2 5" id="KW-0812">Transmembrane</keyword>
<evidence type="ECO:0000256" key="4">
    <source>
        <dbReference type="ARBA" id="ARBA00023136"/>
    </source>
</evidence>
<reference evidence="7 8" key="1">
    <citation type="submission" date="2020-03" db="EMBL/GenBank/DDBJ databases">
        <authorList>
            <person name="Kim M.K."/>
        </authorList>
    </citation>
    <scope>NUCLEOTIDE SEQUENCE [LARGE SCALE GENOMIC DNA]</scope>
    <source>
        <strain evidence="7 8">BT328</strain>
    </source>
</reference>
<feature type="transmembrane region" description="Helical" evidence="5">
    <location>
        <begin position="71"/>
        <end position="89"/>
    </location>
</feature>
<name>A0A6G9ATZ4_9BACT</name>
<proteinExistence type="predicted"/>
<feature type="transmembrane region" description="Helical" evidence="5">
    <location>
        <begin position="185"/>
        <end position="204"/>
    </location>
</feature>
<dbReference type="GO" id="GO:0015134">
    <property type="term" value="F:hexuronate transmembrane transporter activity"/>
    <property type="evidence" value="ECO:0007669"/>
    <property type="project" value="TreeGrafter"/>
</dbReference>
<feature type="transmembrane region" description="Helical" evidence="5">
    <location>
        <begin position="157"/>
        <end position="178"/>
    </location>
</feature>
<dbReference type="PROSITE" id="PS50850">
    <property type="entry name" value="MFS"/>
    <property type="match status" value="1"/>
</dbReference>
<dbReference type="RefSeq" id="WP_162388064.1">
    <property type="nucleotide sequence ID" value="NZ_CP050063.1"/>
</dbReference>
<dbReference type="SUPFAM" id="SSF103473">
    <property type="entry name" value="MFS general substrate transporter"/>
    <property type="match status" value="1"/>
</dbReference>
<dbReference type="InterPro" id="IPR011701">
    <property type="entry name" value="MFS"/>
</dbReference>